<dbReference type="InterPro" id="IPR036236">
    <property type="entry name" value="Znf_C2H2_sf"/>
</dbReference>
<keyword evidence="5" id="KW-0479">Metal-binding</keyword>
<keyword evidence="13" id="KW-1185">Reference proteome</keyword>
<dbReference type="EMBL" id="QVQW01000030">
    <property type="protein sequence ID" value="RKU44447.1"/>
    <property type="molecule type" value="Genomic_DNA"/>
</dbReference>
<dbReference type="PANTHER" id="PTHR46095">
    <property type="entry name" value="ZINC FINGER PROTEIN 593"/>
    <property type="match status" value="1"/>
</dbReference>
<dbReference type="PROSITE" id="PS00028">
    <property type="entry name" value="ZINC_FINGER_C2H2_1"/>
    <property type="match status" value="1"/>
</dbReference>
<dbReference type="AlphaFoldDB" id="A0A420Y9G5"/>
<reference evidence="12 13" key="1">
    <citation type="submission" date="2018-08" db="EMBL/GenBank/DDBJ databases">
        <title>Draft genome of the lignicolous fungus Coniochaeta pulveracea.</title>
        <authorList>
            <person name="Borstlap C.J."/>
            <person name="De Witt R.N."/>
            <person name="Botha A."/>
            <person name="Volschenk H."/>
        </authorList>
    </citation>
    <scope>NUCLEOTIDE SEQUENCE [LARGE SCALE GENOMIC DNA]</scope>
    <source>
        <strain evidence="12 13">CAB683</strain>
    </source>
</reference>
<keyword evidence="8" id="KW-0539">Nucleus</keyword>
<dbReference type="GO" id="GO:0008270">
    <property type="term" value="F:zinc ion binding"/>
    <property type="evidence" value="ECO:0007669"/>
    <property type="project" value="UniProtKB-KW"/>
</dbReference>
<comment type="caution">
    <text evidence="12">The sequence shown here is derived from an EMBL/GenBank/DDBJ whole genome shotgun (WGS) entry which is preliminary data.</text>
</comment>
<evidence type="ECO:0000256" key="7">
    <source>
        <dbReference type="ARBA" id="ARBA00022833"/>
    </source>
</evidence>
<evidence type="ECO:0000256" key="4">
    <source>
        <dbReference type="ARBA" id="ARBA00022517"/>
    </source>
</evidence>
<evidence type="ECO:0000256" key="10">
    <source>
        <dbReference type="PROSITE-ProRule" id="PRU00042"/>
    </source>
</evidence>
<keyword evidence="6 10" id="KW-0863">Zinc-finger</keyword>
<keyword evidence="3" id="KW-0963">Cytoplasm</keyword>
<dbReference type="InterPro" id="IPR003604">
    <property type="entry name" value="Matrin/U1-like-C_Znf_C2H2"/>
</dbReference>
<dbReference type="GO" id="GO:0043021">
    <property type="term" value="F:ribonucleoprotein complex binding"/>
    <property type="evidence" value="ECO:0007669"/>
    <property type="project" value="UniProtKB-ARBA"/>
</dbReference>
<evidence type="ECO:0000256" key="6">
    <source>
        <dbReference type="ARBA" id="ARBA00022771"/>
    </source>
</evidence>
<feature type="domain" description="C2H2-type" evidence="11">
    <location>
        <begin position="50"/>
        <end position="79"/>
    </location>
</feature>
<comment type="subcellular location">
    <subcellularLocation>
        <location evidence="2">Cytoplasm</location>
    </subcellularLocation>
    <subcellularLocation>
        <location evidence="1">Nucleus</location>
    </subcellularLocation>
</comment>
<evidence type="ECO:0000259" key="11">
    <source>
        <dbReference type="PROSITE" id="PS50157"/>
    </source>
</evidence>
<dbReference type="Proteomes" id="UP000275385">
    <property type="component" value="Unassembled WGS sequence"/>
</dbReference>
<evidence type="ECO:0000256" key="2">
    <source>
        <dbReference type="ARBA" id="ARBA00004496"/>
    </source>
</evidence>
<gene>
    <name evidence="12" type="primary">BUD20</name>
    <name evidence="12" type="ORF">DL546_000257</name>
</gene>
<evidence type="ECO:0000256" key="5">
    <source>
        <dbReference type="ARBA" id="ARBA00022723"/>
    </source>
</evidence>
<keyword evidence="7" id="KW-0862">Zinc</keyword>
<dbReference type="STRING" id="177199.A0A420Y9G5"/>
<sequence length="117" mass="13498">MGIDNKKTLTKTRRYQRDPDQIYADLNQPKHLEQYKETKAVEDLPGLGRHYCVECAKWFDTEYNLIDHRKGKPHKRRVKAVAEEPYSQREAEAAVGLFTDNGRGNVQTATSTDVEMS</sequence>
<organism evidence="12 13">
    <name type="scientific">Coniochaeta pulveracea</name>
    <dbReference type="NCBI Taxonomy" id="177199"/>
    <lineage>
        <taxon>Eukaryota</taxon>
        <taxon>Fungi</taxon>
        <taxon>Dikarya</taxon>
        <taxon>Ascomycota</taxon>
        <taxon>Pezizomycotina</taxon>
        <taxon>Sordariomycetes</taxon>
        <taxon>Sordariomycetidae</taxon>
        <taxon>Coniochaetales</taxon>
        <taxon>Coniochaetaceae</taxon>
        <taxon>Coniochaeta</taxon>
    </lineage>
</organism>
<dbReference type="SUPFAM" id="SSF57667">
    <property type="entry name" value="beta-beta-alpha zinc fingers"/>
    <property type="match status" value="1"/>
</dbReference>
<dbReference type="InterPro" id="IPR051879">
    <property type="entry name" value="C2H2-ZF_Maturation_Protein"/>
</dbReference>
<evidence type="ECO:0000256" key="9">
    <source>
        <dbReference type="ARBA" id="ARBA00038064"/>
    </source>
</evidence>
<dbReference type="GO" id="GO:0005634">
    <property type="term" value="C:nucleus"/>
    <property type="evidence" value="ECO:0007669"/>
    <property type="project" value="UniProtKB-SubCell"/>
</dbReference>
<proteinExistence type="inferred from homology"/>
<dbReference type="InterPro" id="IPR013087">
    <property type="entry name" value="Znf_C2H2_type"/>
</dbReference>
<keyword evidence="4" id="KW-0690">Ribosome biogenesis</keyword>
<name>A0A420Y9G5_9PEZI</name>
<evidence type="ECO:0000313" key="13">
    <source>
        <dbReference type="Proteomes" id="UP000275385"/>
    </source>
</evidence>
<dbReference type="PROSITE" id="PS50157">
    <property type="entry name" value="ZINC_FINGER_C2H2_2"/>
    <property type="match status" value="1"/>
</dbReference>
<dbReference type="OrthoDB" id="24683at2759"/>
<comment type="similarity">
    <text evidence="9">Belongs to the ZNF593/BUD20 C2H2-type zinc-finger protein family.</text>
</comment>
<evidence type="ECO:0000256" key="8">
    <source>
        <dbReference type="ARBA" id="ARBA00023242"/>
    </source>
</evidence>
<evidence type="ECO:0000256" key="3">
    <source>
        <dbReference type="ARBA" id="ARBA00022490"/>
    </source>
</evidence>
<evidence type="ECO:0000256" key="1">
    <source>
        <dbReference type="ARBA" id="ARBA00004123"/>
    </source>
</evidence>
<dbReference type="FunFam" id="3.30.160.60:FF:000299">
    <property type="entry name" value="Zinc finger protein 593"/>
    <property type="match status" value="1"/>
</dbReference>
<dbReference type="InterPro" id="IPR022755">
    <property type="entry name" value="Znf_C2H2_jaz"/>
</dbReference>
<dbReference type="GO" id="GO:0042254">
    <property type="term" value="P:ribosome biogenesis"/>
    <property type="evidence" value="ECO:0007669"/>
    <property type="project" value="UniProtKB-KW"/>
</dbReference>
<dbReference type="Pfam" id="PF12171">
    <property type="entry name" value="zf-C2H2_jaz"/>
    <property type="match status" value="1"/>
</dbReference>
<dbReference type="GO" id="GO:0003676">
    <property type="term" value="F:nucleic acid binding"/>
    <property type="evidence" value="ECO:0007669"/>
    <property type="project" value="InterPro"/>
</dbReference>
<accession>A0A420Y9G5</accession>
<protein>
    <submittedName>
        <fullName evidence="12">Bud site selection protein 20</fullName>
    </submittedName>
</protein>
<dbReference type="PANTHER" id="PTHR46095:SF1">
    <property type="entry name" value="ZINC FINGER PROTEIN 593"/>
    <property type="match status" value="1"/>
</dbReference>
<dbReference type="GO" id="GO:0005737">
    <property type="term" value="C:cytoplasm"/>
    <property type="evidence" value="ECO:0007669"/>
    <property type="project" value="UniProtKB-SubCell"/>
</dbReference>
<evidence type="ECO:0000313" key="12">
    <source>
        <dbReference type="EMBL" id="RKU44447.1"/>
    </source>
</evidence>
<dbReference type="Gene3D" id="3.30.160.60">
    <property type="entry name" value="Classic Zinc Finger"/>
    <property type="match status" value="1"/>
</dbReference>
<dbReference type="SMART" id="SM00451">
    <property type="entry name" value="ZnF_U1"/>
    <property type="match status" value="1"/>
</dbReference>